<proteinExistence type="predicted"/>
<organism evidence="1 2">
    <name type="scientific">Mesorhizobium australicum</name>
    <dbReference type="NCBI Taxonomy" id="536018"/>
    <lineage>
        <taxon>Bacteria</taxon>
        <taxon>Pseudomonadati</taxon>
        <taxon>Pseudomonadota</taxon>
        <taxon>Alphaproteobacteria</taxon>
        <taxon>Hyphomicrobiales</taxon>
        <taxon>Phyllobacteriaceae</taxon>
        <taxon>Mesorhizobium</taxon>
    </lineage>
</organism>
<protein>
    <submittedName>
        <fullName evidence="1">Oxidase</fullName>
    </submittedName>
</protein>
<evidence type="ECO:0000313" key="2">
    <source>
        <dbReference type="Proteomes" id="UP001480082"/>
    </source>
</evidence>
<keyword evidence="2" id="KW-1185">Reference proteome</keyword>
<sequence>MTLSRLILAYIGLLVMLALTVASSYVDLAGFNMLTNLAVAAAKILIIALAFMELARMDILVRLSVVAGALWLLILFVLTLIDQPMT</sequence>
<dbReference type="Proteomes" id="UP001480082">
    <property type="component" value="Unassembled WGS sequence"/>
</dbReference>
<evidence type="ECO:0000313" key="1">
    <source>
        <dbReference type="EMBL" id="MER9285741.1"/>
    </source>
</evidence>
<dbReference type="EMBL" id="JAMYRI010000009">
    <property type="protein sequence ID" value="MER9285741.1"/>
    <property type="molecule type" value="Genomic_DNA"/>
</dbReference>
<name>A0ACC6T1L3_9HYPH</name>
<reference evidence="1 2" key="1">
    <citation type="journal article" date="2024" name="Proc. Natl. Acad. Sci. U.S.A.">
        <title>The evolutionary genomics of adaptation to stress in wild rhizobium bacteria.</title>
        <authorList>
            <person name="Kehlet-Delgado H."/>
            <person name="Montoya A.P."/>
            <person name="Jensen K.T."/>
            <person name="Wendlandt C.E."/>
            <person name="Dexheimer C."/>
            <person name="Roberts M."/>
            <person name="Torres Martinez L."/>
            <person name="Friesen M.L."/>
            <person name="Griffitts J.S."/>
            <person name="Porter S.S."/>
        </authorList>
    </citation>
    <scope>NUCLEOTIDE SEQUENCE [LARGE SCALE GENOMIC DNA]</scope>
    <source>
        <strain evidence="1 2">M0468</strain>
    </source>
</reference>
<gene>
    <name evidence="1" type="ORF">NKI81_17505</name>
</gene>
<comment type="caution">
    <text evidence="1">The sequence shown here is derived from an EMBL/GenBank/DDBJ whole genome shotgun (WGS) entry which is preliminary data.</text>
</comment>
<accession>A0ACC6T1L3</accession>